<protein>
    <submittedName>
        <fullName evidence="6">Restriction endonuclease subunit S</fullName>
    </submittedName>
</protein>
<dbReference type="InterPro" id="IPR000055">
    <property type="entry name" value="Restrct_endonuc_typeI_TRD"/>
</dbReference>
<evidence type="ECO:0000259" key="5">
    <source>
        <dbReference type="Pfam" id="PF01420"/>
    </source>
</evidence>
<evidence type="ECO:0000256" key="4">
    <source>
        <dbReference type="SAM" id="Coils"/>
    </source>
</evidence>
<dbReference type="GO" id="GO:0009307">
    <property type="term" value="P:DNA restriction-modification system"/>
    <property type="evidence" value="ECO:0007669"/>
    <property type="project" value="UniProtKB-KW"/>
</dbReference>
<dbReference type="CDD" id="cd17256">
    <property type="entry name" value="RMtype1_S_EcoJA65PI-TRD1-CR1_like"/>
    <property type="match status" value="1"/>
</dbReference>
<keyword evidence="2" id="KW-0680">Restriction system</keyword>
<dbReference type="Pfam" id="PF01420">
    <property type="entry name" value="Methylase_S"/>
    <property type="match status" value="2"/>
</dbReference>
<dbReference type="RefSeq" id="WP_140998272.1">
    <property type="nucleotide sequence ID" value="NZ_VDCZ01000009.1"/>
</dbReference>
<keyword evidence="6" id="KW-0540">Nuclease</keyword>
<comment type="caution">
    <text evidence="6">The sequence shown here is derived from an EMBL/GenBank/DDBJ whole genome shotgun (WGS) entry which is preliminary data.</text>
</comment>
<feature type="domain" description="Type I restriction modification DNA specificity" evidence="5">
    <location>
        <begin position="230"/>
        <end position="400"/>
    </location>
</feature>
<organism evidence="6 7">
    <name type="scientific">Flavobacterium profundi</name>
    <dbReference type="NCBI Taxonomy" id="1774945"/>
    <lineage>
        <taxon>Bacteria</taxon>
        <taxon>Pseudomonadati</taxon>
        <taxon>Bacteroidota</taxon>
        <taxon>Flavobacteriia</taxon>
        <taxon>Flavobacteriales</taxon>
        <taxon>Flavobacteriaceae</taxon>
        <taxon>Flavobacterium</taxon>
    </lineage>
</organism>
<comment type="similarity">
    <text evidence="1">Belongs to the type-I restriction system S methylase family.</text>
</comment>
<evidence type="ECO:0000256" key="2">
    <source>
        <dbReference type="ARBA" id="ARBA00022747"/>
    </source>
</evidence>
<reference evidence="7" key="1">
    <citation type="submission" date="2019-05" db="EMBL/GenBank/DDBJ databases">
        <title>Flavobacterium profundi sp. nov., isolated from a deep-sea seamount.</title>
        <authorList>
            <person name="Zhang D.-C."/>
        </authorList>
    </citation>
    <scope>NUCLEOTIDE SEQUENCE [LARGE SCALE GENOMIC DNA]</scope>
    <source>
        <strain evidence="7">TP390</strain>
    </source>
</reference>
<keyword evidence="7" id="KW-1185">Reference proteome</keyword>
<dbReference type="GO" id="GO:0003677">
    <property type="term" value="F:DNA binding"/>
    <property type="evidence" value="ECO:0007669"/>
    <property type="project" value="UniProtKB-KW"/>
</dbReference>
<dbReference type="SUPFAM" id="SSF116734">
    <property type="entry name" value="DNA methylase specificity domain"/>
    <property type="match status" value="2"/>
</dbReference>
<dbReference type="InterPro" id="IPR052021">
    <property type="entry name" value="Type-I_RS_S_subunit"/>
</dbReference>
<evidence type="ECO:0000256" key="3">
    <source>
        <dbReference type="ARBA" id="ARBA00023125"/>
    </source>
</evidence>
<dbReference type="Gene3D" id="1.10.287.1120">
    <property type="entry name" value="Bipartite methylase S protein"/>
    <property type="match status" value="1"/>
</dbReference>
<feature type="coiled-coil region" evidence="4">
    <location>
        <begin position="175"/>
        <end position="206"/>
    </location>
</feature>
<dbReference type="PANTHER" id="PTHR30408">
    <property type="entry name" value="TYPE-1 RESTRICTION ENZYME ECOKI SPECIFICITY PROTEIN"/>
    <property type="match status" value="1"/>
</dbReference>
<dbReference type="PANTHER" id="PTHR30408:SF12">
    <property type="entry name" value="TYPE I RESTRICTION ENZYME MJAVIII SPECIFICITY SUBUNIT"/>
    <property type="match status" value="1"/>
</dbReference>
<evidence type="ECO:0000313" key="7">
    <source>
        <dbReference type="Proteomes" id="UP000431264"/>
    </source>
</evidence>
<keyword evidence="6" id="KW-0255">Endonuclease</keyword>
<keyword evidence="3" id="KW-0238">DNA-binding</keyword>
<feature type="domain" description="Type I restriction modification DNA specificity" evidence="5">
    <location>
        <begin position="19"/>
        <end position="190"/>
    </location>
</feature>
<dbReference type="GO" id="GO:0004519">
    <property type="term" value="F:endonuclease activity"/>
    <property type="evidence" value="ECO:0007669"/>
    <property type="project" value="UniProtKB-KW"/>
</dbReference>
<proteinExistence type="inferred from homology"/>
<keyword evidence="4" id="KW-0175">Coiled coil</keyword>
<dbReference type="OrthoDB" id="667970at2"/>
<sequence length="435" mass="49498">MKKYEKYKPTNIEWIGDIPEHWKISKVKYNFSFRTGFTPPSGKSEYYNDGNNVWINIGDLDGKYISDSSNKITDKAIEDLNPTIVPKGSLLYSFKLSVGKVAFTEIDCYTNEAIFSIDPDNEDNLEFFYYALPQQIIKNANENIYGAKILNQELIKNADLIIPPPHEQTLIANYLNKKTQEIDQLIEDKKQLYKLIKEEKTALINQVITKGITSSQNLKNSNIEFIGEIPENWNVKKIKHIVSKVGSGVTPSGGASVYELTGIPLLRSQNIHFDGLRLDDVAYINEDIHNSMKNSKVHSGDVLLNITGASIGRCFYVDETLGEANVNQHVSILRPNNKVLTKYLYYILYSNIGQEQIRKEQTGSGREGLNFEVLKNFQVPLPEISEQESIINYIELHANQMEFRLMKTKKLIDLLTEYRSALISDVVTGKVKVIE</sequence>
<dbReference type="InterPro" id="IPR044946">
    <property type="entry name" value="Restrct_endonuc_typeI_TRD_sf"/>
</dbReference>
<evidence type="ECO:0000256" key="1">
    <source>
        <dbReference type="ARBA" id="ARBA00010923"/>
    </source>
</evidence>
<accession>A0A6I4ISU5</accession>
<keyword evidence="6" id="KW-0378">Hydrolase</keyword>
<gene>
    <name evidence="6" type="ORF">GOQ30_12065</name>
</gene>
<dbReference type="AlphaFoldDB" id="A0A6I4ISU5"/>
<evidence type="ECO:0000313" key="6">
    <source>
        <dbReference type="EMBL" id="MVO09897.1"/>
    </source>
</evidence>
<name>A0A6I4ISU5_9FLAO</name>
<dbReference type="EMBL" id="WQLW01000009">
    <property type="protein sequence ID" value="MVO09897.1"/>
    <property type="molecule type" value="Genomic_DNA"/>
</dbReference>
<dbReference type="Gene3D" id="3.90.220.20">
    <property type="entry name" value="DNA methylase specificity domains"/>
    <property type="match status" value="2"/>
</dbReference>
<dbReference type="Proteomes" id="UP000431264">
    <property type="component" value="Unassembled WGS sequence"/>
</dbReference>